<reference evidence="12 13" key="1">
    <citation type="journal article" date="2012" name="Genome Biol.">
        <title>Sequencing three crocodilian genomes to illuminate the evolution of archosaurs and amniotes.</title>
        <authorList>
            <person name="St John J.A."/>
            <person name="Braun E.L."/>
            <person name="Isberg S.R."/>
            <person name="Miles L.G."/>
            <person name="Chong A.Y."/>
            <person name="Gongora J."/>
            <person name="Dalzell P."/>
            <person name="Moran C."/>
            <person name="Bed'hom B."/>
            <person name="Abzhanov A."/>
            <person name="Burgess S.C."/>
            <person name="Cooksey A.M."/>
            <person name="Castoe T.A."/>
            <person name="Crawford N.G."/>
            <person name="Densmore L.D."/>
            <person name="Drew J.C."/>
            <person name="Edwards S.V."/>
            <person name="Faircloth B.C."/>
            <person name="Fujita M.K."/>
            <person name="Greenwold M.J."/>
            <person name="Hoffmann F.G."/>
            <person name="Howard J.M."/>
            <person name="Iguchi T."/>
            <person name="Janes D.E."/>
            <person name="Khan S.Y."/>
            <person name="Kohno S."/>
            <person name="de Koning A.J."/>
            <person name="Lance S.L."/>
            <person name="McCarthy F.M."/>
            <person name="McCormack J.E."/>
            <person name="Merchant M.E."/>
            <person name="Peterson D.G."/>
            <person name="Pollock D.D."/>
            <person name="Pourmand N."/>
            <person name="Raney B.J."/>
            <person name="Roessler K.A."/>
            <person name="Sanford J.R."/>
            <person name="Sawyer R.H."/>
            <person name="Schmidt C.J."/>
            <person name="Triplett E.W."/>
            <person name="Tuberville T.D."/>
            <person name="Venegas-Anaya M."/>
            <person name="Howard J.T."/>
            <person name="Jarvis E.D."/>
            <person name="Guillette L.J.Jr."/>
            <person name="Glenn T.C."/>
            <person name="Green R.E."/>
            <person name="Ray D.A."/>
        </authorList>
    </citation>
    <scope>NUCLEOTIDE SEQUENCE [LARGE SCALE GENOMIC DNA]</scope>
    <source>
        <strain evidence="12">KSC_2009_1</strain>
    </source>
</reference>
<keyword evidence="7" id="KW-1133">Transmembrane helix</keyword>
<keyword evidence="6" id="KW-0999">Mitochondrion inner membrane</keyword>
<dbReference type="Gene3D" id="1.50.40.10">
    <property type="entry name" value="Mitochondrial carrier domain"/>
    <property type="match status" value="1"/>
</dbReference>
<keyword evidence="4 10" id="KW-0812">Transmembrane</keyword>
<evidence type="ECO:0000256" key="11">
    <source>
        <dbReference type="RuleBase" id="RU000488"/>
    </source>
</evidence>
<sequence length="300" mass="31507">MDFALGGLAACGACLLTNPLEVVKTRMQLQGELQPRAGARPYRHVLQALAAIARADGATALQRGLAPALLYQLAMNGLRLGIYGLAESAGCTRHPDGHLSLPRCAIAAALAGVLGAVAGSPLYLVKTHIQAQSAAEIAVGHQHQHQGMVQALRQIWRAQGVAGLWRGAGSAVPRVAVGSATQLSTFSSAKDIVDQLAVFPAGGWQVALAAGMSSSVAVAVAMTPFDVVSTRLYNQPVGPRGQGLLYRGVADCFASTVRAEGILGLYKGLGACYFRMGPHTVLSLLFWDQLRRLWACYGQR</sequence>
<keyword evidence="3 11" id="KW-0813">Transport</keyword>
<keyword evidence="13" id="KW-1185">Reference proteome</keyword>
<comment type="subcellular location">
    <subcellularLocation>
        <location evidence="1">Mitochondrion inner membrane</location>
        <topology evidence="1">Multi-pass membrane protein</topology>
    </subcellularLocation>
</comment>
<keyword evidence="8" id="KW-0496">Mitochondrion</keyword>
<evidence type="ECO:0000256" key="7">
    <source>
        <dbReference type="ARBA" id="ARBA00022989"/>
    </source>
</evidence>
<dbReference type="SUPFAM" id="SSF103506">
    <property type="entry name" value="Mitochondrial carrier"/>
    <property type="match status" value="1"/>
</dbReference>
<evidence type="ECO:0000313" key="13">
    <source>
        <dbReference type="Proteomes" id="UP000050525"/>
    </source>
</evidence>
<dbReference type="GO" id="GO:0005743">
    <property type="term" value="C:mitochondrial inner membrane"/>
    <property type="evidence" value="ECO:0007669"/>
    <property type="project" value="UniProtKB-SubCell"/>
</dbReference>
<feature type="repeat" description="Solcar" evidence="10">
    <location>
        <begin position="99"/>
        <end position="192"/>
    </location>
</feature>
<dbReference type="AlphaFoldDB" id="A0A151P4N7"/>
<evidence type="ECO:0000313" key="12">
    <source>
        <dbReference type="EMBL" id="KYO43725.1"/>
    </source>
</evidence>
<dbReference type="EMBL" id="AKHW03001139">
    <property type="protein sequence ID" value="KYO43725.1"/>
    <property type="molecule type" value="Genomic_DNA"/>
</dbReference>
<feature type="repeat" description="Solcar" evidence="10">
    <location>
        <begin position="202"/>
        <end position="293"/>
    </location>
</feature>
<comment type="similarity">
    <text evidence="2 11">Belongs to the mitochondrial carrier (TC 2.A.29) family.</text>
</comment>
<dbReference type="FunFam" id="1.50.40.10:FF:000039">
    <property type="entry name" value="Solute carrier family 25 member 35"/>
    <property type="match status" value="1"/>
</dbReference>
<keyword evidence="5" id="KW-0677">Repeat</keyword>
<name>A0A151P4N7_ALLMI</name>
<dbReference type="InterPro" id="IPR018108">
    <property type="entry name" value="MCP_transmembrane"/>
</dbReference>
<evidence type="ECO:0000256" key="10">
    <source>
        <dbReference type="PROSITE-ProRule" id="PRU00282"/>
    </source>
</evidence>
<dbReference type="PhylomeDB" id="A0A151P4N7"/>
<dbReference type="InterPro" id="IPR023395">
    <property type="entry name" value="MCP_dom_sf"/>
</dbReference>
<dbReference type="PANTHER" id="PTHR45928:SF2">
    <property type="entry name" value="SOLUTE CARRIER FAMILY 25 MEMBER 35"/>
    <property type="match status" value="1"/>
</dbReference>
<dbReference type="eggNOG" id="KOG0755">
    <property type="taxonomic scope" value="Eukaryota"/>
</dbReference>
<dbReference type="Proteomes" id="UP000050525">
    <property type="component" value="Unassembled WGS sequence"/>
</dbReference>
<dbReference type="PROSITE" id="PS50920">
    <property type="entry name" value="SOLCAR"/>
    <property type="match status" value="3"/>
</dbReference>
<dbReference type="Pfam" id="PF00153">
    <property type="entry name" value="Mito_carr"/>
    <property type="match status" value="3"/>
</dbReference>
<evidence type="ECO:0000256" key="3">
    <source>
        <dbReference type="ARBA" id="ARBA00022448"/>
    </source>
</evidence>
<evidence type="ECO:0000256" key="5">
    <source>
        <dbReference type="ARBA" id="ARBA00022737"/>
    </source>
</evidence>
<comment type="caution">
    <text evidence="12">The sequence shown here is derived from an EMBL/GenBank/DDBJ whole genome shotgun (WGS) entry which is preliminary data.</text>
</comment>
<evidence type="ECO:0000256" key="2">
    <source>
        <dbReference type="ARBA" id="ARBA00006375"/>
    </source>
</evidence>
<keyword evidence="9 10" id="KW-0472">Membrane</keyword>
<evidence type="ECO:0000256" key="8">
    <source>
        <dbReference type="ARBA" id="ARBA00023128"/>
    </source>
</evidence>
<evidence type="ECO:0000256" key="4">
    <source>
        <dbReference type="ARBA" id="ARBA00022692"/>
    </source>
</evidence>
<proteinExistence type="inferred from homology"/>
<evidence type="ECO:0000256" key="6">
    <source>
        <dbReference type="ARBA" id="ARBA00022792"/>
    </source>
</evidence>
<gene>
    <name evidence="12" type="primary">SLC25A34L</name>
    <name evidence="12" type="ORF">Y1Q_0006638</name>
</gene>
<dbReference type="InterPro" id="IPR051508">
    <property type="entry name" value="Mito_Carrier_Antiporter"/>
</dbReference>
<protein>
    <submittedName>
        <fullName evidence="12">Solute carrier family 25 member 34</fullName>
    </submittedName>
</protein>
<evidence type="ECO:0000256" key="9">
    <source>
        <dbReference type="ARBA" id="ARBA00023136"/>
    </source>
</evidence>
<evidence type="ECO:0000256" key="1">
    <source>
        <dbReference type="ARBA" id="ARBA00004448"/>
    </source>
</evidence>
<accession>A0A151P4N7</accession>
<organism evidence="12 13">
    <name type="scientific">Alligator mississippiensis</name>
    <name type="common">American alligator</name>
    <dbReference type="NCBI Taxonomy" id="8496"/>
    <lineage>
        <taxon>Eukaryota</taxon>
        <taxon>Metazoa</taxon>
        <taxon>Chordata</taxon>
        <taxon>Craniata</taxon>
        <taxon>Vertebrata</taxon>
        <taxon>Euteleostomi</taxon>
        <taxon>Archelosauria</taxon>
        <taxon>Archosauria</taxon>
        <taxon>Crocodylia</taxon>
        <taxon>Alligatoridae</taxon>
        <taxon>Alligatorinae</taxon>
        <taxon>Alligator</taxon>
    </lineage>
</organism>
<dbReference type="PANTHER" id="PTHR45928">
    <property type="entry name" value="RE38146P"/>
    <property type="match status" value="1"/>
</dbReference>
<feature type="repeat" description="Solcar" evidence="10">
    <location>
        <begin position="1"/>
        <end position="89"/>
    </location>
</feature>